<dbReference type="EMBL" id="MU858102">
    <property type="protein sequence ID" value="KAK4213893.1"/>
    <property type="molecule type" value="Genomic_DNA"/>
</dbReference>
<reference evidence="7" key="2">
    <citation type="submission" date="2023-05" db="EMBL/GenBank/DDBJ databases">
        <authorList>
            <consortium name="Lawrence Berkeley National Laboratory"/>
            <person name="Steindorff A."/>
            <person name="Hensen N."/>
            <person name="Bonometti L."/>
            <person name="Westerberg I."/>
            <person name="Brannstrom I.O."/>
            <person name="Guillou S."/>
            <person name="Cros-Aarteil S."/>
            <person name="Calhoun S."/>
            <person name="Haridas S."/>
            <person name="Kuo A."/>
            <person name="Mondo S."/>
            <person name="Pangilinan J."/>
            <person name="Riley R."/>
            <person name="Labutti K."/>
            <person name="Andreopoulos B."/>
            <person name="Lipzen A."/>
            <person name="Chen C."/>
            <person name="Yanf M."/>
            <person name="Daum C."/>
            <person name="Ng V."/>
            <person name="Clum A."/>
            <person name="Ohm R."/>
            <person name="Martin F."/>
            <person name="Silar P."/>
            <person name="Natvig D."/>
            <person name="Lalanne C."/>
            <person name="Gautier V."/>
            <person name="Ament-Velasquez S.L."/>
            <person name="Kruys A."/>
            <person name="Hutchinson M.I."/>
            <person name="Powell A.J."/>
            <person name="Barry K."/>
            <person name="Miller A.N."/>
            <person name="Grigoriev I.V."/>
            <person name="Debuchy R."/>
            <person name="Gladieux P."/>
            <person name="Thoren M.H."/>
            <person name="Johannesson H."/>
        </authorList>
    </citation>
    <scope>NUCLEOTIDE SEQUENCE</scope>
    <source>
        <strain evidence="7">PSN293</strain>
    </source>
</reference>
<feature type="signal peptide" evidence="5">
    <location>
        <begin position="1"/>
        <end position="19"/>
    </location>
</feature>
<feature type="domain" description="NADP-dependent oxidoreductase" evidence="6">
    <location>
        <begin position="39"/>
        <end position="312"/>
    </location>
</feature>
<dbReference type="InterPro" id="IPR036812">
    <property type="entry name" value="NAD(P)_OxRdtase_dom_sf"/>
</dbReference>
<proteinExistence type="predicted"/>
<evidence type="ECO:0000256" key="1">
    <source>
        <dbReference type="ARBA" id="ARBA00023002"/>
    </source>
</evidence>
<dbReference type="InterPro" id="IPR018170">
    <property type="entry name" value="Aldo/ket_reductase_CS"/>
</dbReference>
<accession>A0AAN7B7N2</accession>
<feature type="active site" description="Proton donor" evidence="2">
    <location>
        <position position="72"/>
    </location>
</feature>
<dbReference type="PRINTS" id="PR00069">
    <property type="entry name" value="ALDKETRDTASE"/>
</dbReference>
<evidence type="ECO:0000256" key="3">
    <source>
        <dbReference type="PIRSR" id="PIRSR000097-2"/>
    </source>
</evidence>
<dbReference type="Gene3D" id="3.20.20.100">
    <property type="entry name" value="NADP-dependent oxidoreductase domain"/>
    <property type="match status" value="1"/>
</dbReference>
<name>A0AAN7B7N2_9PEZI</name>
<dbReference type="CDD" id="cd19071">
    <property type="entry name" value="AKR_AKR1-5-like"/>
    <property type="match status" value="1"/>
</dbReference>
<dbReference type="Pfam" id="PF00248">
    <property type="entry name" value="Aldo_ket_red"/>
    <property type="match status" value="1"/>
</dbReference>
<dbReference type="InterPro" id="IPR020471">
    <property type="entry name" value="AKR"/>
</dbReference>
<dbReference type="AlphaFoldDB" id="A0AAN7B7N2"/>
<dbReference type="PANTHER" id="PTHR11732">
    <property type="entry name" value="ALDO/KETO REDUCTASE"/>
    <property type="match status" value="1"/>
</dbReference>
<dbReference type="Proteomes" id="UP001301769">
    <property type="component" value="Unassembled WGS sequence"/>
</dbReference>
<organism evidence="7 8">
    <name type="scientific">Rhypophila decipiens</name>
    <dbReference type="NCBI Taxonomy" id="261697"/>
    <lineage>
        <taxon>Eukaryota</taxon>
        <taxon>Fungi</taxon>
        <taxon>Dikarya</taxon>
        <taxon>Ascomycota</taxon>
        <taxon>Pezizomycotina</taxon>
        <taxon>Sordariomycetes</taxon>
        <taxon>Sordariomycetidae</taxon>
        <taxon>Sordariales</taxon>
        <taxon>Naviculisporaceae</taxon>
        <taxon>Rhypophila</taxon>
    </lineage>
</organism>
<dbReference type="GO" id="GO:0016491">
    <property type="term" value="F:oxidoreductase activity"/>
    <property type="evidence" value="ECO:0007669"/>
    <property type="project" value="UniProtKB-KW"/>
</dbReference>
<evidence type="ECO:0000259" key="6">
    <source>
        <dbReference type="Pfam" id="PF00248"/>
    </source>
</evidence>
<feature type="chain" id="PRO_5043026451" evidence="5">
    <location>
        <begin position="20"/>
        <end position="353"/>
    </location>
</feature>
<keyword evidence="5" id="KW-0732">Signal</keyword>
<comment type="caution">
    <text evidence="7">The sequence shown here is derived from an EMBL/GenBank/DDBJ whole genome shotgun (WGS) entry which is preliminary data.</text>
</comment>
<feature type="binding site" evidence="3">
    <location>
        <position position="135"/>
    </location>
    <ligand>
        <name>substrate</name>
    </ligand>
</feature>
<gene>
    <name evidence="7" type="ORF">QBC37DRAFT_440521</name>
</gene>
<evidence type="ECO:0000256" key="5">
    <source>
        <dbReference type="SAM" id="SignalP"/>
    </source>
</evidence>
<sequence>MAPIWSLLAVTALILQAIAAPYVTGNSALTSNLKDIPSVGLGTWLSDRDKVADAVEYALKAGYRHIDAAWIYKNEDKTGQGLSAALKSTKSLSRKDIWITSKLWNAHHRPKEATAAIQETLTNLAVDYLDLYLIHWPVAFVPHKGDELDKSVSLIDTWRTMENLVRANLTRYIGISNFARHEVEEILEECVICPYAHEFETHPYLQQGEFVEWHKGMGMKVIAYSPFGDTNPTYRGSHIEDDGKKKQTLLKDPFWVELAEKKNSTVAQAVLGWGLERKTVVIPKSTSKEHLAENLKAADRIVEFTFEEMEEIGKRDKKTRMNNPGRAWGVDLFSDLDDPTKLEHDEVFGDGDL</sequence>
<dbReference type="SUPFAM" id="SSF51430">
    <property type="entry name" value="NAD(P)-linked oxidoreductase"/>
    <property type="match status" value="1"/>
</dbReference>
<protein>
    <submittedName>
        <fullName evidence="7">NADP-dependent oxidoreductase domain-containing protein</fullName>
    </submittedName>
</protein>
<evidence type="ECO:0000256" key="2">
    <source>
        <dbReference type="PIRSR" id="PIRSR000097-1"/>
    </source>
</evidence>
<keyword evidence="1" id="KW-0560">Oxidoreductase</keyword>
<dbReference type="InterPro" id="IPR023210">
    <property type="entry name" value="NADP_OxRdtase_dom"/>
</dbReference>
<dbReference type="PROSITE" id="PS00062">
    <property type="entry name" value="ALDOKETO_REDUCTASE_2"/>
    <property type="match status" value="1"/>
</dbReference>
<evidence type="ECO:0000256" key="4">
    <source>
        <dbReference type="PIRSR" id="PIRSR000097-3"/>
    </source>
</evidence>
<reference evidence="7" key="1">
    <citation type="journal article" date="2023" name="Mol. Phylogenet. Evol.">
        <title>Genome-scale phylogeny and comparative genomics of the fungal order Sordariales.</title>
        <authorList>
            <person name="Hensen N."/>
            <person name="Bonometti L."/>
            <person name="Westerberg I."/>
            <person name="Brannstrom I.O."/>
            <person name="Guillou S."/>
            <person name="Cros-Aarteil S."/>
            <person name="Calhoun S."/>
            <person name="Haridas S."/>
            <person name="Kuo A."/>
            <person name="Mondo S."/>
            <person name="Pangilinan J."/>
            <person name="Riley R."/>
            <person name="LaButti K."/>
            <person name="Andreopoulos B."/>
            <person name="Lipzen A."/>
            <person name="Chen C."/>
            <person name="Yan M."/>
            <person name="Daum C."/>
            <person name="Ng V."/>
            <person name="Clum A."/>
            <person name="Steindorff A."/>
            <person name="Ohm R.A."/>
            <person name="Martin F."/>
            <person name="Silar P."/>
            <person name="Natvig D.O."/>
            <person name="Lalanne C."/>
            <person name="Gautier V."/>
            <person name="Ament-Velasquez S.L."/>
            <person name="Kruys A."/>
            <person name="Hutchinson M.I."/>
            <person name="Powell A.J."/>
            <person name="Barry K."/>
            <person name="Miller A.N."/>
            <person name="Grigoriev I.V."/>
            <person name="Debuchy R."/>
            <person name="Gladieux P."/>
            <person name="Hiltunen Thoren M."/>
            <person name="Johannesson H."/>
        </authorList>
    </citation>
    <scope>NUCLEOTIDE SEQUENCE</scope>
    <source>
        <strain evidence="7">PSN293</strain>
    </source>
</reference>
<keyword evidence="8" id="KW-1185">Reference proteome</keyword>
<evidence type="ECO:0000313" key="8">
    <source>
        <dbReference type="Proteomes" id="UP001301769"/>
    </source>
</evidence>
<evidence type="ECO:0000313" key="7">
    <source>
        <dbReference type="EMBL" id="KAK4213893.1"/>
    </source>
</evidence>
<feature type="site" description="Lowers pKa of active site Tyr" evidence="4">
    <location>
        <position position="102"/>
    </location>
</feature>
<dbReference type="PIRSF" id="PIRSF000097">
    <property type="entry name" value="AKR"/>
    <property type="match status" value="1"/>
</dbReference>